<keyword evidence="1" id="KW-0472">Membrane</keyword>
<protein>
    <recommendedName>
        <fullName evidence="4">Chloride channel CLIC-like protein 1</fullName>
    </recommendedName>
</protein>
<dbReference type="AlphaFoldDB" id="A0A564YMH3"/>
<organism evidence="2 3">
    <name type="scientific">Hymenolepis diminuta</name>
    <name type="common">Rat tapeworm</name>
    <dbReference type="NCBI Taxonomy" id="6216"/>
    <lineage>
        <taxon>Eukaryota</taxon>
        <taxon>Metazoa</taxon>
        <taxon>Spiralia</taxon>
        <taxon>Lophotrochozoa</taxon>
        <taxon>Platyhelminthes</taxon>
        <taxon>Cestoda</taxon>
        <taxon>Eucestoda</taxon>
        <taxon>Cyclophyllidea</taxon>
        <taxon>Hymenolepididae</taxon>
        <taxon>Hymenolepis</taxon>
    </lineage>
</organism>
<keyword evidence="3" id="KW-1185">Reference proteome</keyword>
<sequence>MFPTQEKVVTSNEKMIGLNSLSTPHTILVRSIWNQIQTSIPDDFTSFSSIDAGFSVKLSREDVLILKQFIENRPGVSPEAVNEIFSRFLVPSTVKQYETFELSPNHLLFFLPIVIYLIYCKFGIILLIIMIILCIAGYEVYLKGVAKRHALISRLPSVPEHCLPYSQQSIMTKVLSYMPYVNSRDECVKYFELQMTPLFADLRPDRILYLVLQDFAESIGSAAGGSLGGFYKSLNSYVTCIVALPLTGFFFYCLPTLIRGVFHKTRKSKKKRALNKPKPPLALKQD</sequence>
<reference evidence="2 3" key="1">
    <citation type="submission" date="2019-07" db="EMBL/GenBank/DDBJ databases">
        <authorList>
            <person name="Jastrzebski P J."/>
            <person name="Paukszto L."/>
            <person name="Jastrzebski P J."/>
        </authorList>
    </citation>
    <scope>NUCLEOTIDE SEQUENCE [LARGE SCALE GENOMIC DNA]</scope>
    <source>
        <strain evidence="2 3">WMS-il1</strain>
    </source>
</reference>
<dbReference type="EMBL" id="CABIJS010000288">
    <property type="protein sequence ID" value="VUZ48380.1"/>
    <property type="molecule type" value="Genomic_DNA"/>
</dbReference>
<dbReference type="Proteomes" id="UP000321570">
    <property type="component" value="Unassembled WGS sequence"/>
</dbReference>
<proteinExistence type="predicted"/>
<evidence type="ECO:0008006" key="4">
    <source>
        <dbReference type="Google" id="ProtNLM"/>
    </source>
</evidence>
<gene>
    <name evidence="2" type="ORF">WMSIL1_LOCUS7784</name>
</gene>
<keyword evidence="1" id="KW-0812">Transmembrane</keyword>
<evidence type="ECO:0000313" key="2">
    <source>
        <dbReference type="EMBL" id="VUZ48380.1"/>
    </source>
</evidence>
<name>A0A564YMH3_HYMDI</name>
<keyword evidence="1" id="KW-1133">Transmembrane helix</keyword>
<accession>A0A564YMH3</accession>
<feature type="transmembrane region" description="Helical" evidence="1">
    <location>
        <begin position="107"/>
        <end position="138"/>
    </location>
</feature>
<feature type="transmembrane region" description="Helical" evidence="1">
    <location>
        <begin position="236"/>
        <end position="262"/>
    </location>
</feature>
<evidence type="ECO:0000256" key="1">
    <source>
        <dbReference type="SAM" id="Phobius"/>
    </source>
</evidence>
<evidence type="ECO:0000313" key="3">
    <source>
        <dbReference type="Proteomes" id="UP000321570"/>
    </source>
</evidence>